<dbReference type="RefSeq" id="WP_131451320.1">
    <property type="nucleotide sequence ID" value="NZ_BMJK01000001.1"/>
</dbReference>
<feature type="signal peptide" evidence="1">
    <location>
        <begin position="1"/>
        <end position="20"/>
    </location>
</feature>
<feature type="chain" id="PRO_5032348755" description="TonB C-terminal domain-containing protein" evidence="1">
    <location>
        <begin position="21"/>
        <end position="304"/>
    </location>
</feature>
<gene>
    <name evidence="2" type="ORF">GRI62_13975</name>
</gene>
<protein>
    <recommendedName>
        <fullName evidence="4">TonB C-terminal domain-containing protein</fullName>
    </recommendedName>
</protein>
<evidence type="ECO:0000313" key="2">
    <source>
        <dbReference type="EMBL" id="MXO94708.1"/>
    </source>
</evidence>
<sequence>MAFAVAAIAAFALAVPPAQAQDDGQDAPSAEVLQAIAQGDALAPTGAWAPSPNDRRCAVTRTFARDGQQISLQVQRLDPQTDAQFILVGSDLGTQNLVSAGFWPGSGLGVFDQIGTASIGERAGIYFAGAHLPSTETGQSGGPSPAERTRYFIAQDTRGTSVVVESGPVQEALSALDRCAEARLATLGLATAQRSGLATPATIRNTDALGHVLGRLYRDYARAGGVLRMRVAVDETGQLIDCATSNDLMPYGLRTAICEALAGEGVLLPGYDAAGQPMADYFFQTIDFRRGSFGPNADGTDPRR</sequence>
<dbReference type="AlphaFoldDB" id="A0A845A475"/>
<dbReference type="EMBL" id="WTYH01000001">
    <property type="protein sequence ID" value="MXO94708.1"/>
    <property type="molecule type" value="Genomic_DNA"/>
</dbReference>
<evidence type="ECO:0008006" key="4">
    <source>
        <dbReference type="Google" id="ProtNLM"/>
    </source>
</evidence>
<dbReference type="OrthoDB" id="7585155at2"/>
<dbReference type="Proteomes" id="UP000460626">
    <property type="component" value="Unassembled WGS sequence"/>
</dbReference>
<reference evidence="2 3" key="1">
    <citation type="submission" date="2019-12" db="EMBL/GenBank/DDBJ databases">
        <title>Genomic-based taxomic classification of the family Erythrobacteraceae.</title>
        <authorList>
            <person name="Xu L."/>
        </authorList>
    </citation>
    <scope>NUCLEOTIDE SEQUENCE [LARGE SCALE GENOMIC DNA]</scope>
    <source>
        <strain evidence="2 3">RC4-10-4</strain>
    </source>
</reference>
<proteinExistence type="predicted"/>
<keyword evidence="3" id="KW-1185">Reference proteome</keyword>
<comment type="caution">
    <text evidence="2">The sequence shown here is derived from an EMBL/GenBank/DDBJ whole genome shotgun (WGS) entry which is preliminary data.</text>
</comment>
<organism evidence="2 3">
    <name type="scientific">Aurantiacibacter arachoides</name>
    <dbReference type="NCBI Taxonomy" id="1850444"/>
    <lineage>
        <taxon>Bacteria</taxon>
        <taxon>Pseudomonadati</taxon>
        <taxon>Pseudomonadota</taxon>
        <taxon>Alphaproteobacteria</taxon>
        <taxon>Sphingomonadales</taxon>
        <taxon>Erythrobacteraceae</taxon>
        <taxon>Aurantiacibacter</taxon>
    </lineage>
</organism>
<keyword evidence="1" id="KW-0732">Signal</keyword>
<name>A0A845A475_9SPHN</name>
<accession>A0A845A475</accession>
<evidence type="ECO:0000313" key="3">
    <source>
        <dbReference type="Proteomes" id="UP000460626"/>
    </source>
</evidence>
<evidence type="ECO:0000256" key="1">
    <source>
        <dbReference type="SAM" id="SignalP"/>
    </source>
</evidence>